<protein>
    <submittedName>
        <fullName evidence="1">Uncharacterized protein</fullName>
    </submittedName>
</protein>
<dbReference type="Proteomes" id="UP000198869">
    <property type="component" value="Unassembled WGS sequence"/>
</dbReference>
<dbReference type="AlphaFoldDB" id="A0A1G8IBB6"/>
<dbReference type="STRING" id="311334.SAMN05421846_104290"/>
<reference evidence="2" key="1">
    <citation type="submission" date="2016-10" db="EMBL/GenBank/DDBJ databases">
        <authorList>
            <person name="Varghese N."/>
            <person name="Submissions S."/>
        </authorList>
    </citation>
    <scope>NUCLEOTIDE SEQUENCE [LARGE SCALE GENOMIC DNA]</scope>
    <source>
        <strain evidence="2">DSM 17071</strain>
    </source>
</reference>
<accession>A0A1G8IBB6</accession>
<dbReference type="EMBL" id="FNDW01000004">
    <property type="protein sequence ID" value="SDI16117.1"/>
    <property type="molecule type" value="Genomic_DNA"/>
</dbReference>
<proteinExistence type="predicted"/>
<organism evidence="1 2">
    <name type="scientific">Chryseobacterium taeanense</name>
    <dbReference type="NCBI Taxonomy" id="311334"/>
    <lineage>
        <taxon>Bacteria</taxon>
        <taxon>Pseudomonadati</taxon>
        <taxon>Bacteroidota</taxon>
        <taxon>Flavobacteriia</taxon>
        <taxon>Flavobacteriales</taxon>
        <taxon>Weeksellaceae</taxon>
        <taxon>Chryseobacterium group</taxon>
        <taxon>Chryseobacterium</taxon>
    </lineage>
</organism>
<dbReference type="OrthoDB" id="1264737at2"/>
<name>A0A1G8IBB6_9FLAO</name>
<gene>
    <name evidence="1" type="ORF">SAMN05421846_104290</name>
</gene>
<dbReference type="RefSeq" id="WP_089857104.1">
    <property type="nucleotide sequence ID" value="NZ_FNDW01000004.1"/>
</dbReference>
<evidence type="ECO:0000313" key="2">
    <source>
        <dbReference type="Proteomes" id="UP000198869"/>
    </source>
</evidence>
<keyword evidence="2" id="KW-1185">Reference proteome</keyword>
<evidence type="ECO:0000313" key="1">
    <source>
        <dbReference type="EMBL" id="SDI16117.1"/>
    </source>
</evidence>
<sequence length="70" mass="7665">MKNSNLKNAQKLSRESQKQILGGDLILVCATGCHRNYLSDGSGRCIVPPCTSPNFGTESKDANGRWQCCY</sequence>